<evidence type="ECO:0000256" key="2">
    <source>
        <dbReference type="SAM" id="Phobius"/>
    </source>
</evidence>
<keyword evidence="2" id="KW-1133">Transmembrane helix</keyword>
<keyword evidence="4" id="KW-1185">Reference proteome</keyword>
<name>A0ABR1LQL0_9PEZI</name>
<comment type="caution">
    <text evidence="3">The sequence shown here is derived from an EMBL/GenBank/DDBJ whole genome shotgun (WGS) entry which is preliminary data.</text>
</comment>
<gene>
    <name evidence="3" type="ORF">J3D65DRAFT_695913</name>
</gene>
<reference evidence="3 4" key="1">
    <citation type="submission" date="2024-04" db="EMBL/GenBank/DDBJ databases">
        <title>Phyllosticta paracitricarpa is synonymous to the EU quarantine fungus P. citricarpa based on phylogenomic analyses.</title>
        <authorList>
            <consortium name="Lawrence Berkeley National Laboratory"/>
            <person name="Van ingen-buijs V.A."/>
            <person name="Van westerhoven A.C."/>
            <person name="Haridas S."/>
            <person name="Skiadas P."/>
            <person name="Martin F."/>
            <person name="Groenewald J.Z."/>
            <person name="Crous P.W."/>
            <person name="Seidl M.F."/>
        </authorList>
    </citation>
    <scope>NUCLEOTIDE SEQUENCE [LARGE SCALE GENOMIC DNA]</scope>
    <source>
        <strain evidence="3 4">CPC 17464</strain>
    </source>
</reference>
<feature type="transmembrane region" description="Helical" evidence="2">
    <location>
        <begin position="40"/>
        <end position="61"/>
    </location>
</feature>
<feature type="transmembrane region" description="Helical" evidence="2">
    <location>
        <begin position="12"/>
        <end position="34"/>
    </location>
</feature>
<dbReference type="RefSeq" id="XP_066655140.1">
    <property type="nucleotide sequence ID" value="XM_066804015.1"/>
</dbReference>
<dbReference type="GeneID" id="92036921"/>
<feature type="transmembrane region" description="Helical" evidence="2">
    <location>
        <begin position="82"/>
        <end position="105"/>
    </location>
</feature>
<feature type="transmembrane region" description="Helical" evidence="2">
    <location>
        <begin position="132"/>
        <end position="155"/>
    </location>
</feature>
<dbReference type="EMBL" id="JBBPEH010000006">
    <property type="protein sequence ID" value="KAK7536989.1"/>
    <property type="molecule type" value="Genomic_DNA"/>
</dbReference>
<feature type="region of interest" description="Disordered" evidence="1">
    <location>
        <begin position="221"/>
        <end position="280"/>
    </location>
</feature>
<evidence type="ECO:0000313" key="4">
    <source>
        <dbReference type="Proteomes" id="UP001360953"/>
    </source>
</evidence>
<evidence type="ECO:0000256" key="1">
    <source>
        <dbReference type="SAM" id="MobiDB-lite"/>
    </source>
</evidence>
<accession>A0ABR1LQL0</accession>
<keyword evidence="2" id="KW-0472">Membrane</keyword>
<organism evidence="3 4">
    <name type="scientific">Phyllosticta citribraziliensis</name>
    <dbReference type="NCBI Taxonomy" id="989973"/>
    <lineage>
        <taxon>Eukaryota</taxon>
        <taxon>Fungi</taxon>
        <taxon>Dikarya</taxon>
        <taxon>Ascomycota</taxon>
        <taxon>Pezizomycotina</taxon>
        <taxon>Dothideomycetes</taxon>
        <taxon>Dothideomycetes incertae sedis</taxon>
        <taxon>Botryosphaeriales</taxon>
        <taxon>Phyllostictaceae</taxon>
        <taxon>Phyllosticta</taxon>
    </lineage>
</organism>
<dbReference type="Proteomes" id="UP001360953">
    <property type="component" value="Unassembled WGS sequence"/>
</dbReference>
<sequence>MMSHELKALLWFMFKLDTIILALVVVTIDAWFAFPVDRSVAPALSMLSMQVAMGAAAYYVFHMVLYMSIPCRVQERHHINPRILLLVGLLSVALVLGIAVVLVAMDWPGDLENAACAGTGVDARWDCGILFGARYCTVILLAFVLAQIFMAMYVLPADNWEIPFPVGMVRDLFRRLRYLFRRYIRGEGVSENEGIPLRTLGDRGRPERRANGPEREIILFGPFRHPGSPRSPESEIRSQGQVLHAAAEEHPATPTLTSRHRRTISRNSVSGSLTLGLENE</sequence>
<keyword evidence="2" id="KW-0812">Transmembrane</keyword>
<protein>
    <submittedName>
        <fullName evidence="3">Uncharacterized protein</fullName>
    </submittedName>
</protein>
<evidence type="ECO:0000313" key="3">
    <source>
        <dbReference type="EMBL" id="KAK7536989.1"/>
    </source>
</evidence>
<proteinExistence type="predicted"/>